<dbReference type="Proteomes" id="UP000481087">
    <property type="component" value="Unassembled WGS sequence"/>
</dbReference>
<dbReference type="EMBL" id="WTUZ01000010">
    <property type="protein sequence ID" value="MZQ81935.1"/>
    <property type="molecule type" value="Genomic_DNA"/>
</dbReference>
<comment type="caution">
    <text evidence="2">The sequence shown here is derived from an EMBL/GenBank/DDBJ whole genome shotgun (WGS) entry which is preliminary data.</text>
</comment>
<keyword evidence="3" id="KW-1185">Reference proteome</keyword>
<gene>
    <name evidence="2" type="ORF">GQF01_07275</name>
</gene>
<feature type="compositionally biased region" description="Basic and acidic residues" evidence="1">
    <location>
        <begin position="91"/>
        <end position="106"/>
    </location>
</feature>
<evidence type="ECO:0000256" key="1">
    <source>
        <dbReference type="SAM" id="MobiDB-lite"/>
    </source>
</evidence>
<sequence length="140" mass="14356">MKLRHFYIKVSLFGLLLLFCILFGVSLASSGMERIQGPQPSAKAAVQEPVKPAGKGTIAAAASGQKATPSAAPKGGTGAQASAGATSNVKPETDKKAEPVADHDNSLNHVGNKLGDLLQIASHHGIKLFVSIFDAILGKG</sequence>
<accession>A0A6L8UUZ2</accession>
<name>A0A6L8UUZ2_9BACL</name>
<reference evidence="2 3" key="1">
    <citation type="submission" date="2019-12" db="EMBL/GenBank/DDBJ databases">
        <title>Paenibacillus sp. nov. sp. isolated from soil.</title>
        <authorList>
            <person name="Kim J."/>
            <person name="Jeong S.E."/>
            <person name="Jung H.S."/>
            <person name="Jeon C.O."/>
        </authorList>
    </citation>
    <scope>NUCLEOTIDE SEQUENCE [LARGE SCALE GENOMIC DNA]</scope>
    <source>
        <strain evidence="2 3">5J-6</strain>
    </source>
</reference>
<dbReference type="Pfam" id="PF12438">
    <property type="entry name" value="DUF3679"/>
    <property type="match status" value="1"/>
</dbReference>
<proteinExistence type="predicted"/>
<protein>
    <submittedName>
        <fullName evidence="2">DUF3679 domain-containing protein</fullName>
    </submittedName>
</protein>
<dbReference type="InterPro" id="IPR020534">
    <property type="entry name" value="Uncharacterised_YqxA"/>
</dbReference>
<feature type="region of interest" description="Disordered" evidence="1">
    <location>
        <begin position="57"/>
        <end position="106"/>
    </location>
</feature>
<evidence type="ECO:0000313" key="3">
    <source>
        <dbReference type="Proteomes" id="UP000481087"/>
    </source>
</evidence>
<dbReference type="RefSeq" id="WP_161406125.1">
    <property type="nucleotide sequence ID" value="NZ_WTUZ01000010.1"/>
</dbReference>
<dbReference type="AlphaFoldDB" id="A0A6L8UUZ2"/>
<organism evidence="2 3">
    <name type="scientific">Paenibacillus silvestris</name>
    <dbReference type="NCBI Taxonomy" id="2606219"/>
    <lineage>
        <taxon>Bacteria</taxon>
        <taxon>Bacillati</taxon>
        <taxon>Bacillota</taxon>
        <taxon>Bacilli</taxon>
        <taxon>Bacillales</taxon>
        <taxon>Paenibacillaceae</taxon>
        <taxon>Paenibacillus</taxon>
    </lineage>
</organism>
<evidence type="ECO:0000313" key="2">
    <source>
        <dbReference type="EMBL" id="MZQ81935.1"/>
    </source>
</evidence>